<dbReference type="GO" id="GO:0006189">
    <property type="term" value="P:'de novo' IMP biosynthetic process"/>
    <property type="evidence" value="ECO:0007669"/>
    <property type="project" value="InterPro"/>
</dbReference>
<dbReference type="InterPro" id="IPR029062">
    <property type="entry name" value="Class_I_gatase-like"/>
</dbReference>
<keyword evidence="5" id="KW-0378">Hydrolase</keyword>
<evidence type="ECO:0000256" key="1">
    <source>
        <dbReference type="ARBA" id="ARBA00022490"/>
    </source>
</evidence>
<dbReference type="Proteomes" id="UP001195483">
    <property type="component" value="Unassembled WGS sequence"/>
</dbReference>
<evidence type="ECO:0000256" key="4">
    <source>
        <dbReference type="ARBA" id="ARBA00022755"/>
    </source>
</evidence>
<dbReference type="EMBL" id="JAEAOA010001427">
    <property type="protein sequence ID" value="KAK3582321.1"/>
    <property type="molecule type" value="Genomic_DNA"/>
</dbReference>
<dbReference type="GO" id="GO:0005524">
    <property type="term" value="F:ATP binding"/>
    <property type="evidence" value="ECO:0007669"/>
    <property type="project" value="UniProtKB-KW"/>
</dbReference>
<keyword evidence="3" id="KW-0547">Nucleotide-binding</keyword>
<dbReference type="InterPro" id="IPR036866">
    <property type="entry name" value="RibonucZ/Hydroxyglut_hydro"/>
</dbReference>
<dbReference type="GO" id="GO:0004642">
    <property type="term" value="F:phosphoribosylformylglycinamidine synthase activity"/>
    <property type="evidence" value="ECO:0007669"/>
    <property type="project" value="InterPro"/>
</dbReference>
<reference evidence="8" key="1">
    <citation type="journal article" date="2021" name="Genome Biol. Evol.">
        <title>A High-Quality Reference Genome for a Parasitic Bivalve with Doubly Uniparental Inheritance (Bivalvia: Unionida).</title>
        <authorList>
            <person name="Smith C.H."/>
        </authorList>
    </citation>
    <scope>NUCLEOTIDE SEQUENCE</scope>
    <source>
        <strain evidence="8">CHS0354</strain>
    </source>
</reference>
<keyword evidence="2" id="KW-0436">Ligase</keyword>
<evidence type="ECO:0000256" key="7">
    <source>
        <dbReference type="ARBA" id="ARBA00022962"/>
    </source>
</evidence>
<comment type="caution">
    <text evidence="8">The sequence shown here is derived from an EMBL/GenBank/DDBJ whole genome shotgun (WGS) entry which is preliminary data.</text>
</comment>
<reference evidence="8" key="2">
    <citation type="journal article" date="2021" name="Genome Biol. Evol.">
        <title>Developing a high-quality reference genome for a parasitic bivalve with doubly uniparental inheritance (Bivalvia: Unionida).</title>
        <authorList>
            <person name="Smith C.H."/>
        </authorList>
    </citation>
    <scope>NUCLEOTIDE SEQUENCE</scope>
    <source>
        <strain evidence="8">CHS0354</strain>
        <tissue evidence="8">Mantle</tissue>
    </source>
</reference>
<proteinExistence type="predicted"/>
<evidence type="ECO:0000313" key="9">
    <source>
        <dbReference type="Proteomes" id="UP001195483"/>
    </source>
</evidence>
<dbReference type="SMART" id="SM01211">
    <property type="entry name" value="GATase_5"/>
    <property type="match status" value="1"/>
</dbReference>
<evidence type="ECO:0000256" key="6">
    <source>
        <dbReference type="ARBA" id="ARBA00022840"/>
    </source>
</evidence>
<reference evidence="8" key="3">
    <citation type="submission" date="2023-05" db="EMBL/GenBank/DDBJ databases">
        <authorList>
            <person name="Smith C.H."/>
        </authorList>
    </citation>
    <scope>NUCLEOTIDE SEQUENCE</scope>
    <source>
        <strain evidence="8">CHS0354</strain>
        <tissue evidence="8">Mantle</tissue>
    </source>
</reference>
<accession>A0AAE0RYZ7</accession>
<name>A0AAE0RYZ7_9BIVA</name>
<dbReference type="PANTHER" id="PTHR47552:SF1">
    <property type="entry name" value="PHOSPHORIBOSYLFORMYLGLYCINAMIDINE SYNTHASE SUBUNIT PURQ"/>
    <property type="match status" value="1"/>
</dbReference>
<sequence>MKPGVTFEALYEHVYKISKSPRGLAAYLIETSYGVVLINSIPELFKSYFNYLPVHPRIICITSPTVGTYGDNYTGIEFVLWTYKFFNQDRNLEKLKIVGLKENLDTLRKRLSISMKGDFQNDKSGNENSLLVNTNWAEIIVDWVPVENTISLQRLMIRFPDKDSIMIHDGDCCVFNSKSELTPTRFSLDLVSPKIPTIVNSTIHTSRNTDALKLTVIGNGVATRSGTTSSFFVEFSDTKILIDIPAYYKEKLDELCINRRSITHYVISHLHEDHVEGFSELIFDFIHSNTKLHLVTAKEIYSGLLTMYQGSFDLDISSFIDFTDIEHPDSSSVFGKLYYETRRNYHPIEALGFKFASHNKLIGISGDTLYDPHLLNCLLENETVTREDYEKLQPSWFQDSSLILHETTIYKDKVHTKLKNLEYLSNQIPSTAVYAYHYSAHSEGNYFATQEMLNELEEHNQVAFRYCELKGKISTRNNPNGSMHNIAGIFNREKNVLGLMPHPERAVSKLLGSNDGLKILTSMVISL</sequence>
<dbReference type="Gene3D" id="3.40.50.880">
    <property type="match status" value="1"/>
</dbReference>
<keyword evidence="4" id="KW-0658">Purine biosynthesis</keyword>
<evidence type="ECO:0000256" key="5">
    <source>
        <dbReference type="ARBA" id="ARBA00022801"/>
    </source>
</evidence>
<keyword evidence="9" id="KW-1185">Reference proteome</keyword>
<dbReference type="GO" id="GO:0016787">
    <property type="term" value="F:hydrolase activity"/>
    <property type="evidence" value="ECO:0007669"/>
    <property type="project" value="UniProtKB-KW"/>
</dbReference>
<evidence type="ECO:0000256" key="2">
    <source>
        <dbReference type="ARBA" id="ARBA00022598"/>
    </source>
</evidence>
<keyword evidence="6" id="KW-0067">ATP-binding</keyword>
<protein>
    <recommendedName>
        <fullName evidence="10">Phosphoribosylformylglycinamidine synthase</fullName>
    </recommendedName>
</protein>
<evidence type="ECO:0000313" key="8">
    <source>
        <dbReference type="EMBL" id="KAK3582321.1"/>
    </source>
</evidence>
<dbReference type="InterPro" id="IPR010075">
    <property type="entry name" value="PRibForGlyAmidine_synth_PurQ"/>
</dbReference>
<keyword evidence="7" id="KW-0315">Glutamine amidotransferase</keyword>
<dbReference type="PANTHER" id="PTHR47552">
    <property type="entry name" value="PHOSPHORIBOSYLFORMYLGLYCINAMIDINE SYNTHASE SUBUNIT PURQ"/>
    <property type="match status" value="1"/>
</dbReference>
<dbReference type="AlphaFoldDB" id="A0AAE0RYZ7"/>
<dbReference type="SUPFAM" id="SSF56281">
    <property type="entry name" value="Metallo-hydrolase/oxidoreductase"/>
    <property type="match status" value="1"/>
</dbReference>
<evidence type="ECO:0008006" key="10">
    <source>
        <dbReference type="Google" id="ProtNLM"/>
    </source>
</evidence>
<dbReference type="Pfam" id="PF23023">
    <property type="entry name" value="Anti-Pycsar_Apyc1"/>
    <property type="match status" value="1"/>
</dbReference>
<dbReference type="SUPFAM" id="SSF52317">
    <property type="entry name" value="Class I glutamine amidotransferase-like"/>
    <property type="match status" value="1"/>
</dbReference>
<gene>
    <name evidence="8" type="ORF">CHS0354_023862</name>
</gene>
<keyword evidence="1" id="KW-0963">Cytoplasm</keyword>
<dbReference type="Gene3D" id="3.60.15.10">
    <property type="entry name" value="Ribonuclease Z/Hydroxyacylglutathione hydrolase-like"/>
    <property type="match status" value="1"/>
</dbReference>
<organism evidence="8 9">
    <name type="scientific">Potamilus streckersoni</name>
    <dbReference type="NCBI Taxonomy" id="2493646"/>
    <lineage>
        <taxon>Eukaryota</taxon>
        <taxon>Metazoa</taxon>
        <taxon>Spiralia</taxon>
        <taxon>Lophotrochozoa</taxon>
        <taxon>Mollusca</taxon>
        <taxon>Bivalvia</taxon>
        <taxon>Autobranchia</taxon>
        <taxon>Heteroconchia</taxon>
        <taxon>Palaeoheterodonta</taxon>
        <taxon>Unionida</taxon>
        <taxon>Unionoidea</taxon>
        <taxon>Unionidae</taxon>
        <taxon>Ambleminae</taxon>
        <taxon>Lampsilini</taxon>
        <taxon>Potamilus</taxon>
    </lineage>
</organism>
<evidence type="ECO:0000256" key="3">
    <source>
        <dbReference type="ARBA" id="ARBA00022741"/>
    </source>
</evidence>